<feature type="compositionally biased region" description="Low complexity" evidence="10">
    <location>
        <begin position="202"/>
        <end position="223"/>
    </location>
</feature>
<dbReference type="EC" id="2.3.1.12" evidence="9"/>
<evidence type="ECO:0000256" key="1">
    <source>
        <dbReference type="ARBA" id="ARBA00007317"/>
    </source>
</evidence>
<evidence type="ECO:0000256" key="7">
    <source>
        <dbReference type="ARBA" id="ARBA00025211"/>
    </source>
</evidence>
<dbReference type="EMBL" id="JAKOGG010000011">
    <property type="protein sequence ID" value="MCS4557683.1"/>
    <property type="molecule type" value="Genomic_DNA"/>
</dbReference>
<dbReference type="NCBIfam" id="TIGR01348">
    <property type="entry name" value="PDHac_trf_long"/>
    <property type="match status" value="1"/>
</dbReference>
<evidence type="ECO:0000256" key="8">
    <source>
        <dbReference type="ARBA" id="ARBA00048370"/>
    </source>
</evidence>
<dbReference type="Pfam" id="PF00364">
    <property type="entry name" value="Biotin_lipoyl"/>
    <property type="match status" value="3"/>
</dbReference>
<dbReference type="InterPro" id="IPR023213">
    <property type="entry name" value="CAT-like_dom_sf"/>
</dbReference>
<feature type="compositionally biased region" description="Low complexity" evidence="10">
    <location>
        <begin position="87"/>
        <end position="115"/>
    </location>
</feature>
<comment type="function">
    <text evidence="7">The pyruvate dehydrogenase complex catalyzes the overall conversion of pyruvate to acetyl-CoA and CO(2). It contains multiple copies of three enzymatic components: pyruvate dehydrogenase (E1), dihydrolipoamide acetyltransferase (E2) and lipoamide dehydrogenase (E3).</text>
</comment>
<proteinExistence type="inferred from homology"/>
<organism evidence="13 14">
    <name type="scientific">Shewanella electrica</name>
    <dbReference type="NCBI Taxonomy" id="515560"/>
    <lineage>
        <taxon>Bacteria</taxon>
        <taxon>Pseudomonadati</taxon>
        <taxon>Pseudomonadota</taxon>
        <taxon>Gammaproteobacteria</taxon>
        <taxon>Alteromonadales</taxon>
        <taxon>Shewanellaceae</taxon>
        <taxon>Shewanella</taxon>
    </lineage>
</organism>
<evidence type="ECO:0000256" key="10">
    <source>
        <dbReference type="SAM" id="MobiDB-lite"/>
    </source>
</evidence>
<feature type="domain" description="Peripheral subunit-binding (PSBD)" evidence="12">
    <location>
        <begin position="352"/>
        <end position="389"/>
    </location>
</feature>
<evidence type="ECO:0000256" key="3">
    <source>
        <dbReference type="ARBA" id="ARBA00022679"/>
    </source>
</evidence>
<dbReference type="GO" id="GO:0004742">
    <property type="term" value="F:dihydrolipoyllysine-residue acetyltransferase activity"/>
    <property type="evidence" value="ECO:0007669"/>
    <property type="project" value="UniProtKB-EC"/>
</dbReference>
<evidence type="ECO:0000256" key="2">
    <source>
        <dbReference type="ARBA" id="ARBA00011484"/>
    </source>
</evidence>
<dbReference type="SUPFAM" id="SSF52777">
    <property type="entry name" value="CoA-dependent acyltransferases"/>
    <property type="match status" value="1"/>
</dbReference>
<feature type="region of interest" description="Disordered" evidence="10">
    <location>
        <begin position="87"/>
        <end position="116"/>
    </location>
</feature>
<protein>
    <recommendedName>
        <fullName evidence="9">Acetyltransferase component of pyruvate dehydrogenase complex</fullName>
        <ecNumber evidence="9">2.3.1.12</ecNumber>
    </recommendedName>
</protein>
<dbReference type="CDD" id="cd06849">
    <property type="entry name" value="lipoyl_domain"/>
    <property type="match status" value="3"/>
</dbReference>
<keyword evidence="14" id="KW-1185">Reference proteome</keyword>
<comment type="cofactor">
    <cofactor evidence="9">
        <name>(R)-lipoate</name>
        <dbReference type="ChEBI" id="CHEBI:83088"/>
    </cofactor>
    <text evidence="9">Binds 3 lipoyl cofactors covalently.</text>
</comment>
<dbReference type="InterPro" id="IPR003016">
    <property type="entry name" value="2-oxoA_DH_lipoyl-BS"/>
</dbReference>
<dbReference type="Pfam" id="PF02817">
    <property type="entry name" value="E3_binding"/>
    <property type="match status" value="1"/>
</dbReference>
<dbReference type="SUPFAM" id="SSF51230">
    <property type="entry name" value="Single hybrid motif"/>
    <property type="match status" value="3"/>
</dbReference>
<evidence type="ECO:0000256" key="6">
    <source>
        <dbReference type="ARBA" id="ARBA00023315"/>
    </source>
</evidence>
<evidence type="ECO:0000313" key="13">
    <source>
        <dbReference type="EMBL" id="MCS4557683.1"/>
    </source>
</evidence>
<feature type="region of interest" description="Disordered" evidence="10">
    <location>
        <begin position="324"/>
        <end position="343"/>
    </location>
</feature>
<keyword evidence="4" id="KW-0677">Repeat</keyword>
<dbReference type="InterPro" id="IPR004167">
    <property type="entry name" value="PSBD"/>
</dbReference>
<dbReference type="PANTHER" id="PTHR43178">
    <property type="entry name" value="DIHYDROLIPOAMIDE ACETYLTRANSFERASE COMPONENT OF PYRUVATE DEHYDROGENASE COMPLEX"/>
    <property type="match status" value="1"/>
</dbReference>
<dbReference type="Gene3D" id="2.40.50.100">
    <property type="match status" value="3"/>
</dbReference>
<dbReference type="InterPro" id="IPR000089">
    <property type="entry name" value="Biotin_lipoyl"/>
</dbReference>
<comment type="subunit">
    <text evidence="2 9">Forms a 24-polypeptide structural core with octahedral symmetry.</text>
</comment>
<dbReference type="Gene3D" id="4.10.320.10">
    <property type="entry name" value="E3-binding domain"/>
    <property type="match status" value="1"/>
</dbReference>
<keyword evidence="6 9" id="KW-0012">Acyltransferase</keyword>
<evidence type="ECO:0000256" key="9">
    <source>
        <dbReference type="RuleBase" id="RU361137"/>
    </source>
</evidence>
<feature type="domain" description="Lipoyl-binding" evidence="11">
    <location>
        <begin position="118"/>
        <end position="194"/>
    </location>
</feature>
<name>A0ABT2FMX2_9GAMM</name>
<dbReference type="RefSeq" id="WP_238897157.1">
    <property type="nucleotide sequence ID" value="NZ_JAKOGG010000011.1"/>
</dbReference>
<keyword evidence="5 9" id="KW-0450">Lipoyl</keyword>
<evidence type="ECO:0000313" key="14">
    <source>
        <dbReference type="Proteomes" id="UP001201549"/>
    </source>
</evidence>
<sequence length="656" mass="67481">MADLKEVLVPDIGGDEVQVIEICANIGDALEEEQAIITVESDKATMDIPAPFAGVLKELKVAVGDKVSEGTLIAMLAAEGAAPAAPAPAAEKAPEPAAAPAAAPTPAPAAAAPAAGGSQVIEVTVPDIGDAKDVDIIEVLVNVGDSINADDGLITLETDKATMDVPAPQAGIVKSLAVKVGDKVSEGSLVLTLEVAGSGAAPAAAPAPAAEPAPAAAPAAPAATGSQTIEVKVPDIGDAKDVDVIEVLVKAGDTINADDGLITLETDKATMDVPAPQGGVVKSVALSVGDKVSEGSLVLTLEVAGSAPAAAPAPAAEPAPAAAPAAAAPAASRPPVPHHPSAGVVQTTGVVHASPSVRRLAREFGVDLGLVKGSGRKGRIQKEDVQAYVRYELSRPKASAATAVAGGNGLQVIDAPKVDFSKFGEVEEIPLSRIQKISGPNLHRNWVTIPHVTQFDEADITELESFRKEQNELAAKKKQAIKFTPLVFMMKAVAKTLQEFPTFNSSLSPDGESLIRKKYYHIGVAVDTPNGLVVPVFRDVDKKSITELSLELMDISAKARDGKLKAADMQGSCFTISSLGGIGGTAFTPIVNYPDVAILGVSKSEIKPKWNGKEFIPRLMCPLSLSYDHRVIDGALAARFSVTLSSYLSDIRTLIM</sequence>
<dbReference type="Gene3D" id="3.30.559.10">
    <property type="entry name" value="Chloramphenicol acetyltransferase-like domain"/>
    <property type="match status" value="1"/>
</dbReference>
<comment type="catalytic activity">
    <reaction evidence="8 9">
        <text>N(6)-[(R)-dihydrolipoyl]-L-lysyl-[protein] + acetyl-CoA = N(6)-[(R)-S(8)-acetyldihydrolipoyl]-L-lysyl-[protein] + CoA</text>
        <dbReference type="Rhea" id="RHEA:17017"/>
        <dbReference type="Rhea" id="RHEA-COMP:10475"/>
        <dbReference type="Rhea" id="RHEA-COMP:10478"/>
        <dbReference type="ChEBI" id="CHEBI:57287"/>
        <dbReference type="ChEBI" id="CHEBI:57288"/>
        <dbReference type="ChEBI" id="CHEBI:83100"/>
        <dbReference type="ChEBI" id="CHEBI:83111"/>
        <dbReference type="EC" id="2.3.1.12"/>
    </reaction>
</comment>
<feature type="region of interest" description="Disordered" evidence="10">
    <location>
        <begin position="202"/>
        <end position="226"/>
    </location>
</feature>
<dbReference type="InterPro" id="IPR050743">
    <property type="entry name" value="2-oxoacid_DH_E2_comp"/>
</dbReference>
<dbReference type="InterPro" id="IPR011053">
    <property type="entry name" value="Single_hybrid_motif"/>
</dbReference>
<dbReference type="PANTHER" id="PTHR43178:SF2">
    <property type="entry name" value="DIHYDROLIPOYLLYSINE-RESIDUE ACETYLTRANSFERASE COMPONENT OF PYRUVATE DEHYDROGENASE COMPLEX"/>
    <property type="match status" value="1"/>
</dbReference>
<evidence type="ECO:0000256" key="4">
    <source>
        <dbReference type="ARBA" id="ARBA00022737"/>
    </source>
</evidence>
<dbReference type="PROSITE" id="PS51826">
    <property type="entry name" value="PSBD"/>
    <property type="match status" value="1"/>
</dbReference>
<evidence type="ECO:0000259" key="12">
    <source>
        <dbReference type="PROSITE" id="PS51826"/>
    </source>
</evidence>
<feature type="domain" description="Lipoyl-binding" evidence="11">
    <location>
        <begin position="228"/>
        <end position="302"/>
    </location>
</feature>
<reference evidence="14" key="1">
    <citation type="submission" date="2023-07" db="EMBL/GenBank/DDBJ databases">
        <title>Shewanella mangrovi sp. nov., an acetaldehyde- degrading bacterium isolated from mangrove sediment.</title>
        <authorList>
            <person name="Liu Y."/>
        </authorList>
    </citation>
    <scope>NUCLEOTIDE SEQUENCE [LARGE SCALE GENOMIC DNA]</scope>
    <source>
        <strain evidence="14">C32</strain>
    </source>
</reference>
<dbReference type="InterPro" id="IPR001078">
    <property type="entry name" value="2-oxoacid_DH_actylTfrase"/>
</dbReference>
<dbReference type="SUPFAM" id="SSF47005">
    <property type="entry name" value="Peripheral subunit-binding domain of 2-oxo acid dehydrogenase complex"/>
    <property type="match status" value="1"/>
</dbReference>
<evidence type="ECO:0000256" key="5">
    <source>
        <dbReference type="ARBA" id="ARBA00022823"/>
    </source>
</evidence>
<keyword evidence="3 9" id="KW-0808">Transferase</keyword>
<comment type="caution">
    <text evidence="13">The sequence shown here is derived from an EMBL/GenBank/DDBJ whole genome shotgun (WGS) entry which is preliminary data.</text>
</comment>
<dbReference type="PROSITE" id="PS00189">
    <property type="entry name" value="LIPOYL"/>
    <property type="match status" value="3"/>
</dbReference>
<dbReference type="InterPro" id="IPR036625">
    <property type="entry name" value="E3-bd_dom_sf"/>
</dbReference>
<gene>
    <name evidence="13" type="primary">aceF</name>
    <name evidence="13" type="ORF">L9G74_14640</name>
</gene>
<accession>A0ABT2FMX2</accession>
<dbReference type="NCBIfam" id="NF008814">
    <property type="entry name" value="PRK11854.1"/>
    <property type="match status" value="1"/>
</dbReference>
<dbReference type="Proteomes" id="UP001201549">
    <property type="component" value="Unassembled WGS sequence"/>
</dbReference>
<dbReference type="PROSITE" id="PS50968">
    <property type="entry name" value="BIOTINYL_LIPOYL"/>
    <property type="match status" value="3"/>
</dbReference>
<dbReference type="Pfam" id="PF00198">
    <property type="entry name" value="2-oxoacid_dh"/>
    <property type="match status" value="1"/>
</dbReference>
<feature type="domain" description="Lipoyl-binding" evidence="11">
    <location>
        <begin position="4"/>
        <end position="77"/>
    </location>
</feature>
<evidence type="ECO:0000259" key="11">
    <source>
        <dbReference type="PROSITE" id="PS50968"/>
    </source>
</evidence>
<dbReference type="InterPro" id="IPR006256">
    <property type="entry name" value="AcTrfase_Pyrv_DH_cplx"/>
</dbReference>
<comment type="similarity">
    <text evidence="1 9">Belongs to the 2-oxoacid dehydrogenase family.</text>
</comment>